<dbReference type="InterPro" id="IPR013786">
    <property type="entry name" value="AcylCoA_DH/ox_N"/>
</dbReference>
<dbReference type="InterPro" id="IPR037069">
    <property type="entry name" value="AcylCoA_DH/ox_N_sf"/>
</dbReference>
<feature type="domain" description="Acyl-CoA dehydrogenase/oxidase N-terminal" evidence="6">
    <location>
        <begin position="10"/>
        <end position="106"/>
    </location>
</feature>
<dbReference type="CDD" id="cd00567">
    <property type="entry name" value="ACAD"/>
    <property type="match status" value="1"/>
</dbReference>
<protein>
    <submittedName>
        <fullName evidence="7">Acyl-CoA dehydrogenase/oxidase</fullName>
    </submittedName>
</protein>
<keyword evidence="3" id="KW-0285">Flavoprotein</keyword>
<evidence type="ECO:0000256" key="3">
    <source>
        <dbReference type="ARBA" id="ARBA00022630"/>
    </source>
</evidence>
<dbReference type="InterPro" id="IPR036250">
    <property type="entry name" value="AcylCo_DH-like_C"/>
</dbReference>
<dbReference type="SUPFAM" id="SSF47203">
    <property type="entry name" value="Acyl-CoA dehydrogenase C-terminal domain-like"/>
    <property type="match status" value="1"/>
</dbReference>
<comment type="cofactor">
    <cofactor evidence="1">
        <name>FAD</name>
        <dbReference type="ChEBI" id="CHEBI:57692"/>
    </cofactor>
</comment>
<dbReference type="InterPro" id="IPR009100">
    <property type="entry name" value="AcylCoA_DH/oxidase_NM_dom_sf"/>
</dbReference>
<dbReference type="EMBL" id="JBFXLS010000045">
    <property type="protein sequence ID" value="KAL2824255.1"/>
    <property type="molecule type" value="Genomic_DNA"/>
</dbReference>
<evidence type="ECO:0000256" key="2">
    <source>
        <dbReference type="ARBA" id="ARBA00009347"/>
    </source>
</evidence>
<reference evidence="7 8" key="1">
    <citation type="submission" date="2024-07" db="EMBL/GenBank/DDBJ databases">
        <title>Section-level genome sequencing and comparative genomics of Aspergillus sections Usti and Cavernicolus.</title>
        <authorList>
            <consortium name="Lawrence Berkeley National Laboratory"/>
            <person name="Nybo J.L."/>
            <person name="Vesth T.C."/>
            <person name="Theobald S."/>
            <person name="Frisvad J.C."/>
            <person name="Larsen T.O."/>
            <person name="Kjaerboelling I."/>
            <person name="Rothschild-Mancinelli K."/>
            <person name="Lyhne E.K."/>
            <person name="Kogle M.E."/>
            <person name="Barry K."/>
            <person name="Clum A."/>
            <person name="Na H."/>
            <person name="Ledsgaard L."/>
            <person name="Lin J."/>
            <person name="Lipzen A."/>
            <person name="Kuo A."/>
            <person name="Riley R."/>
            <person name="Mondo S."/>
            <person name="LaButti K."/>
            <person name="Haridas S."/>
            <person name="Pangalinan J."/>
            <person name="Salamov A.A."/>
            <person name="Simmons B.A."/>
            <person name="Magnuson J.K."/>
            <person name="Chen J."/>
            <person name="Drula E."/>
            <person name="Henrissat B."/>
            <person name="Wiebenga A."/>
            <person name="Lubbers R.J."/>
            <person name="Gomes A.C."/>
            <person name="Makela M.R."/>
            <person name="Stajich J."/>
            <person name="Grigoriev I.V."/>
            <person name="Mortensen U.H."/>
            <person name="De vries R.P."/>
            <person name="Baker S.E."/>
            <person name="Andersen M.R."/>
        </authorList>
    </citation>
    <scope>NUCLEOTIDE SEQUENCE [LARGE SCALE GENOMIC DNA]</scope>
    <source>
        <strain evidence="7 8">CBS 600.67</strain>
    </source>
</reference>
<keyword evidence="4" id="KW-0274">FAD</keyword>
<dbReference type="Gene3D" id="1.20.140.10">
    <property type="entry name" value="Butyryl-CoA Dehydrogenase, subunit A, domain 3"/>
    <property type="match status" value="1"/>
</dbReference>
<dbReference type="PANTHER" id="PTHR43884">
    <property type="entry name" value="ACYL-COA DEHYDROGENASE"/>
    <property type="match status" value="1"/>
</dbReference>
<dbReference type="Pfam" id="PF00441">
    <property type="entry name" value="Acyl-CoA_dh_1"/>
    <property type="match status" value="1"/>
</dbReference>
<dbReference type="Gene3D" id="1.10.540.10">
    <property type="entry name" value="Acyl-CoA dehydrogenase/oxidase, N-terminal domain"/>
    <property type="match status" value="1"/>
</dbReference>
<dbReference type="PANTHER" id="PTHR43884:SF12">
    <property type="entry name" value="ISOVALERYL-COA DEHYDROGENASE, MITOCHONDRIAL-RELATED"/>
    <property type="match status" value="1"/>
</dbReference>
<proteinExistence type="inferred from homology"/>
<dbReference type="InterPro" id="IPR046373">
    <property type="entry name" value="Acyl-CoA_Oxase/DH_mid-dom_sf"/>
</dbReference>
<organism evidence="7 8">
    <name type="scientific">Aspergillus cavernicola</name>
    <dbReference type="NCBI Taxonomy" id="176166"/>
    <lineage>
        <taxon>Eukaryota</taxon>
        <taxon>Fungi</taxon>
        <taxon>Dikarya</taxon>
        <taxon>Ascomycota</taxon>
        <taxon>Pezizomycotina</taxon>
        <taxon>Eurotiomycetes</taxon>
        <taxon>Eurotiomycetidae</taxon>
        <taxon>Eurotiales</taxon>
        <taxon>Aspergillaceae</taxon>
        <taxon>Aspergillus</taxon>
        <taxon>Aspergillus subgen. Nidulantes</taxon>
    </lineage>
</organism>
<comment type="caution">
    <text evidence="7">The sequence shown here is derived from an EMBL/GenBank/DDBJ whole genome shotgun (WGS) entry which is preliminary data.</text>
</comment>
<feature type="domain" description="Acyl-CoA dehydrogenase/oxidase C-terminal" evidence="5">
    <location>
        <begin position="259"/>
        <end position="399"/>
    </location>
</feature>
<dbReference type="Pfam" id="PF02771">
    <property type="entry name" value="Acyl-CoA_dh_N"/>
    <property type="match status" value="1"/>
</dbReference>
<dbReference type="SUPFAM" id="SSF56645">
    <property type="entry name" value="Acyl-CoA dehydrogenase NM domain-like"/>
    <property type="match status" value="1"/>
</dbReference>
<keyword evidence="8" id="KW-1185">Reference proteome</keyword>
<sequence>MVDFTLSASESQTVSAARTFAKTHLTTAKTLYTPLQTAEARFQSLKPTYEAAVKAGLIKAQIPAPVGGTSTSLVDAAILVEEFYAVEASASLTIFGTGLGLTPLALAFKPEFGEFLQPFLTGEGAPLASLVFSEPAGVANWLEPGAPGLQTTAYRDGDEWVLNGEKIWATNSAGWDFGGADLGCVVCRCVDEDIVAGASHPRDLILVLLVTRADIDRNGPESFQVLKHIDTVGHTAVSGPHLKYTNLRVPAKNLLCAPGTGAEVITHSFEISAMLVGAMGVGIQRAVFDAALAFSRTTRGGTVPIGQRQSVADLLINIKMRTETSRYLTWKAAHCLISGPGEHDQRRELALLAKVHCSDSAVQSCLDAVNAVGVSAYNVDFPFTEFLSTALVLPIFDGGNVGIRRRALQDLFMSEGYQPWATSLGADV</sequence>
<evidence type="ECO:0000313" key="7">
    <source>
        <dbReference type="EMBL" id="KAL2824255.1"/>
    </source>
</evidence>
<evidence type="ECO:0000256" key="1">
    <source>
        <dbReference type="ARBA" id="ARBA00001974"/>
    </source>
</evidence>
<dbReference type="Proteomes" id="UP001610335">
    <property type="component" value="Unassembled WGS sequence"/>
</dbReference>
<name>A0ABR4I947_9EURO</name>
<dbReference type="Gene3D" id="2.40.110.10">
    <property type="entry name" value="Butyryl-CoA Dehydrogenase, subunit A, domain 2"/>
    <property type="match status" value="1"/>
</dbReference>
<comment type="similarity">
    <text evidence="2">Belongs to the acyl-CoA dehydrogenase family.</text>
</comment>
<accession>A0ABR4I947</accession>
<evidence type="ECO:0000259" key="6">
    <source>
        <dbReference type="Pfam" id="PF02771"/>
    </source>
</evidence>
<evidence type="ECO:0000313" key="8">
    <source>
        <dbReference type="Proteomes" id="UP001610335"/>
    </source>
</evidence>
<evidence type="ECO:0000259" key="5">
    <source>
        <dbReference type="Pfam" id="PF00441"/>
    </source>
</evidence>
<dbReference type="InterPro" id="IPR009075">
    <property type="entry name" value="AcylCo_DH/oxidase_C"/>
</dbReference>
<gene>
    <name evidence="7" type="ORF">BDW59DRAFT_162591</name>
</gene>
<evidence type="ECO:0000256" key="4">
    <source>
        <dbReference type="ARBA" id="ARBA00022827"/>
    </source>
</evidence>